<protein>
    <submittedName>
        <fullName evidence="4">Tetratricopeptide repeat protein</fullName>
    </submittedName>
</protein>
<feature type="domain" description="Outer membrane lipoprotein BamD-like" evidence="3">
    <location>
        <begin position="476"/>
        <end position="631"/>
    </location>
</feature>
<evidence type="ECO:0000313" key="4">
    <source>
        <dbReference type="EMBL" id="MPR36391.1"/>
    </source>
</evidence>
<dbReference type="Gene3D" id="1.25.40.10">
    <property type="entry name" value="Tetratricopeptide repeat domain"/>
    <property type="match status" value="9"/>
</dbReference>
<sequence>MFLKRSLFLTGLFIWMGHLYSYSQNTMGYTEPEAHFRNGLEYYEKSNFVAARKEFTEFLKNQDKLLSTSDYNAVTAEYFIAVTGLYLNYPEAEVQVDRFVRNHAEHPKAQLIYADLGKYYYEGGEYEKAIGYLEKAIESTGNYNKQLESTYRLGMSYYNTQKFDQALTYLNQVKKDNTSPNAADASYFAGVINYKKNNYREAYEDFLRIENNPYYKNEAPNWIVSSLYQLKDFDQLLTYGERLLSQQRGNNNLDDVALYVAEVQYEKGDFKAASTAYERYKRMKPGALPPTVALHYGHTQFRNENFAGAIETMKNIAPGKDSVAQYASYLVGISYLQTNNPSFALTAFDNAGRLAFNPVVQEEALFNHAKVQLELGNNNEAIKEFNDFLAKYPGNKKEEETTQLIAEAYSGASNNAGAITYIEKLKNRTPIINATYQRLTYNQGVSNFNAEKYPAAIEDFNKSLRYPVDENLFIAATYQKAEAYSAQQKYDEAIPIYIQLTKSTTADLYRRKSLYALGYAYYNQKKYSQALGYFKDFTANTTGIEAQMIEDAYVRLADSYLAQKDYTSAINTYEKVTVNGRVDKDYSLFQKGRAFVYMNRETDAKRQFELLISQFPGSRYVDDAMFQMADIDFQNDAFQPAVRSFTRLINEKPKSYLIPAALLRRAQSYYNIQVYEQAINDFKRILQEYPASPSASSALEGIQESYNAVGRPEEFTQVLGMVRKNNPGNTKLDDVEFDNARNLFYAEKYTQAIKALLEYLESYPQSKNQYDAKYFLGASYDKAGETQDALQYYSMVVQENRSTYVAAAAQKSAELEISRGNFSNAVSNFKVLLKNAENKKEQTTAWIGLMDTYYALKNYDSTLAYAREVINIGNVVPGGIGKAQLYMGKVPYDRGDYTKAIEEFKKVAQANKDEYGAEAKYWIAMIQFKEKKYTEAEATIFELSKQFEGIDFWRVRSFILLADVYMGMNEKAQARATLQSIIENSEDAEAVSLAKLKLTEIESK</sequence>
<evidence type="ECO:0000256" key="1">
    <source>
        <dbReference type="ARBA" id="ARBA00022729"/>
    </source>
</evidence>
<dbReference type="Pfam" id="PF13174">
    <property type="entry name" value="TPR_6"/>
    <property type="match status" value="3"/>
</dbReference>
<dbReference type="Pfam" id="PF13525">
    <property type="entry name" value="YfiO"/>
    <property type="match status" value="1"/>
</dbReference>
<accession>A0A7C9FQ73</accession>
<dbReference type="InterPro" id="IPR011990">
    <property type="entry name" value="TPR-like_helical_dom_sf"/>
</dbReference>
<dbReference type="PANTHER" id="PTHR12558">
    <property type="entry name" value="CELL DIVISION CYCLE 16,23,27"/>
    <property type="match status" value="1"/>
</dbReference>
<dbReference type="SMART" id="SM00028">
    <property type="entry name" value="TPR"/>
    <property type="match status" value="15"/>
</dbReference>
<evidence type="ECO:0000259" key="3">
    <source>
        <dbReference type="Pfam" id="PF13525"/>
    </source>
</evidence>
<feature type="repeat" description="TPR" evidence="2">
    <location>
        <begin position="659"/>
        <end position="692"/>
    </location>
</feature>
<dbReference type="EMBL" id="WHLY01000002">
    <property type="protein sequence ID" value="MPR36391.1"/>
    <property type="molecule type" value="Genomic_DNA"/>
</dbReference>
<feature type="repeat" description="TPR" evidence="2">
    <location>
        <begin position="110"/>
        <end position="143"/>
    </location>
</feature>
<dbReference type="PROSITE" id="PS50005">
    <property type="entry name" value="TPR"/>
    <property type="match status" value="4"/>
</dbReference>
<proteinExistence type="predicted"/>
<evidence type="ECO:0000256" key="2">
    <source>
        <dbReference type="PROSITE-ProRule" id="PRU00339"/>
    </source>
</evidence>
<feature type="repeat" description="TPR" evidence="2">
    <location>
        <begin position="770"/>
        <end position="803"/>
    </location>
</feature>
<dbReference type="Pfam" id="PF13432">
    <property type="entry name" value="TPR_16"/>
    <property type="match status" value="4"/>
</dbReference>
<feature type="repeat" description="TPR" evidence="2">
    <location>
        <begin position="881"/>
        <end position="914"/>
    </location>
</feature>
<keyword evidence="2" id="KW-0802">TPR repeat</keyword>
<dbReference type="InterPro" id="IPR039565">
    <property type="entry name" value="BamD-like"/>
</dbReference>
<dbReference type="AlphaFoldDB" id="A0A7C9FQ73"/>
<organism evidence="4 5">
    <name type="scientific">Salmonirosea aquatica</name>
    <dbReference type="NCBI Taxonomy" id="2654236"/>
    <lineage>
        <taxon>Bacteria</taxon>
        <taxon>Pseudomonadati</taxon>
        <taxon>Bacteroidota</taxon>
        <taxon>Cytophagia</taxon>
        <taxon>Cytophagales</taxon>
        <taxon>Spirosomataceae</taxon>
        <taxon>Salmonirosea</taxon>
    </lineage>
</organism>
<keyword evidence="1" id="KW-0732">Signal</keyword>
<dbReference type="SUPFAM" id="SSF48452">
    <property type="entry name" value="TPR-like"/>
    <property type="match status" value="6"/>
</dbReference>
<name>A0A7C9FQ73_9BACT</name>
<comment type="caution">
    <text evidence="4">The sequence shown here is derived from an EMBL/GenBank/DDBJ whole genome shotgun (WGS) entry which is preliminary data.</text>
</comment>
<dbReference type="RefSeq" id="WP_152764245.1">
    <property type="nucleotide sequence ID" value="NZ_WHLY01000002.1"/>
</dbReference>
<evidence type="ECO:0000313" key="5">
    <source>
        <dbReference type="Proteomes" id="UP000479293"/>
    </source>
</evidence>
<reference evidence="4 5" key="1">
    <citation type="submission" date="2019-10" db="EMBL/GenBank/DDBJ databases">
        <title>Draft Genome Sequence of Cytophagaceae sp. SJW1-29.</title>
        <authorList>
            <person name="Choi A."/>
        </authorList>
    </citation>
    <scope>NUCLEOTIDE SEQUENCE [LARGE SCALE GENOMIC DNA]</scope>
    <source>
        <strain evidence="4 5">SJW1-29</strain>
    </source>
</reference>
<dbReference type="PANTHER" id="PTHR12558:SF13">
    <property type="entry name" value="CELL DIVISION CYCLE PROTEIN 27 HOMOLOG"/>
    <property type="match status" value="1"/>
</dbReference>
<dbReference type="Proteomes" id="UP000479293">
    <property type="component" value="Unassembled WGS sequence"/>
</dbReference>
<gene>
    <name evidence="4" type="ORF">GBK04_24375</name>
</gene>
<dbReference type="InterPro" id="IPR019734">
    <property type="entry name" value="TPR_rpt"/>
</dbReference>
<keyword evidence="5" id="KW-1185">Reference proteome</keyword>